<dbReference type="AlphaFoldDB" id="A0A8S4S3S5"/>
<comment type="caution">
    <text evidence="1">The sequence shown here is derived from an EMBL/GenBank/DDBJ whole genome shotgun (WGS) entry which is preliminary data.</text>
</comment>
<keyword evidence="2" id="KW-1185">Reference proteome</keyword>
<organism evidence="1 2">
    <name type="scientific">Pararge aegeria aegeria</name>
    <dbReference type="NCBI Taxonomy" id="348720"/>
    <lineage>
        <taxon>Eukaryota</taxon>
        <taxon>Metazoa</taxon>
        <taxon>Ecdysozoa</taxon>
        <taxon>Arthropoda</taxon>
        <taxon>Hexapoda</taxon>
        <taxon>Insecta</taxon>
        <taxon>Pterygota</taxon>
        <taxon>Neoptera</taxon>
        <taxon>Endopterygota</taxon>
        <taxon>Lepidoptera</taxon>
        <taxon>Glossata</taxon>
        <taxon>Ditrysia</taxon>
        <taxon>Papilionoidea</taxon>
        <taxon>Nymphalidae</taxon>
        <taxon>Satyrinae</taxon>
        <taxon>Satyrini</taxon>
        <taxon>Parargina</taxon>
        <taxon>Pararge</taxon>
    </lineage>
</organism>
<dbReference type="EMBL" id="CAKXAJ010025675">
    <property type="protein sequence ID" value="CAH2242712.1"/>
    <property type="molecule type" value="Genomic_DNA"/>
</dbReference>
<protein>
    <submittedName>
        <fullName evidence="1">Jg11441 protein</fullName>
    </submittedName>
</protein>
<proteinExistence type="predicted"/>
<evidence type="ECO:0000313" key="1">
    <source>
        <dbReference type="EMBL" id="CAH2242712.1"/>
    </source>
</evidence>
<name>A0A8S4S3S5_9NEOP</name>
<sequence>MRNVEAHLLEDKMDEAVTHYINSHQPPESVHVDASSLALNVQEDAGGRVVTLMHPQNFSSQMCRQVSLGDQVGEGTWVEELLDQEGRLAALVAHLSRASHHSHTGHHKVSSLRGDMDASVILDAPMRLFNGQQMVS</sequence>
<gene>
    <name evidence="1" type="primary">jg11441</name>
    <name evidence="1" type="ORF">PAEG_LOCUS18949</name>
</gene>
<dbReference type="Proteomes" id="UP000838756">
    <property type="component" value="Unassembled WGS sequence"/>
</dbReference>
<dbReference type="OrthoDB" id="6077919at2759"/>
<reference evidence="1" key="1">
    <citation type="submission" date="2022-03" db="EMBL/GenBank/DDBJ databases">
        <authorList>
            <person name="Lindestad O."/>
        </authorList>
    </citation>
    <scope>NUCLEOTIDE SEQUENCE</scope>
</reference>
<evidence type="ECO:0000313" key="2">
    <source>
        <dbReference type="Proteomes" id="UP000838756"/>
    </source>
</evidence>
<accession>A0A8S4S3S5</accession>